<reference evidence="6" key="1">
    <citation type="submission" date="2021-03" db="EMBL/GenBank/DDBJ databases">
        <title>Chromosome level genome of the anhydrobiotic midge Polypedilum vanderplanki.</title>
        <authorList>
            <person name="Yoshida Y."/>
            <person name="Kikawada T."/>
            <person name="Gusev O."/>
        </authorList>
    </citation>
    <scope>NUCLEOTIDE SEQUENCE</scope>
    <source>
        <strain evidence="6">NIAS01</strain>
        <tissue evidence="6">Whole body or cell culture</tissue>
    </source>
</reference>
<dbReference type="PROSITE" id="PS00598">
    <property type="entry name" value="CHROMO_1"/>
    <property type="match status" value="1"/>
</dbReference>
<dbReference type="AlphaFoldDB" id="A0A9J6CHL4"/>
<evidence type="ECO:0000256" key="1">
    <source>
        <dbReference type="ARBA" id="ARBA00004123"/>
    </source>
</evidence>
<dbReference type="GO" id="GO:0000792">
    <property type="term" value="C:heterochromatin"/>
    <property type="evidence" value="ECO:0007669"/>
    <property type="project" value="UniProtKB-ARBA"/>
</dbReference>
<dbReference type="InterPro" id="IPR008251">
    <property type="entry name" value="Chromo_shadow_dom"/>
</dbReference>
<evidence type="ECO:0000256" key="3">
    <source>
        <dbReference type="ARBA" id="ARBA00023242"/>
    </source>
</evidence>
<dbReference type="OrthoDB" id="433924at2759"/>
<evidence type="ECO:0000256" key="2">
    <source>
        <dbReference type="ARBA" id="ARBA00022737"/>
    </source>
</evidence>
<dbReference type="Gene3D" id="2.40.50.40">
    <property type="match status" value="2"/>
</dbReference>
<dbReference type="InterPro" id="IPR017984">
    <property type="entry name" value="Chromo_dom_subgr"/>
</dbReference>
<dbReference type="InterPro" id="IPR023779">
    <property type="entry name" value="Chromodomain_CS"/>
</dbReference>
<dbReference type="PANTHER" id="PTHR22812">
    <property type="entry name" value="CHROMOBOX PROTEIN"/>
    <property type="match status" value="1"/>
</dbReference>
<feature type="domain" description="Chromo" evidence="5">
    <location>
        <begin position="10"/>
        <end position="69"/>
    </location>
</feature>
<dbReference type="FunFam" id="2.40.50.40:FF:000031">
    <property type="entry name" value="Heterochromatin protein 1"/>
    <property type="match status" value="1"/>
</dbReference>
<dbReference type="InterPro" id="IPR023780">
    <property type="entry name" value="Chromo_domain"/>
</dbReference>
<gene>
    <name evidence="6" type="ORF">PVAND_011108</name>
</gene>
<keyword evidence="4" id="KW-0175">Coiled coil</keyword>
<dbReference type="InterPro" id="IPR051219">
    <property type="entry name" value="Heterochromatin_chromo-domain"/>
</dbReference>
<evidence type="ECO:0000259" key="5">
    <source>
        <dbReference type="PROSITE" id="PS50013"/>
    </source>
</evidence>
<accession>A0A9J6CHL4</accession>
<evidence type="ECO:0000256" key="4">
    <source>
        <dbReference type="SAM" id="Coils"/>
    </source>
</evidence>
<dbReference type="InterPro" id="IPR016197">
    <property type="entry name" value="Chromo-like_dom_sf"/>
</dbReference>
<keyword evidence="2" id="KW-0677">Repeat</keyword>
<dbReference type="Pfam" id="PF01393">
    <property type="entry name" value="Chromo_shadow"/>
    <property type="match status" value="1"/>
</dbReference>
<dbReference type="PRINTS" id="PR00504">
    <property type="entry name" value="CHROMODOMAIN"/>
</dbReference>
<organism evidence="6 7">
    <name type="scientific">Polypedilum vanderplanki</name>
    <name type="common">Sleeping chironomid midge</name>
    <dbReference type="NCBI Taxonomy" id="319348"/>
    <lineage>
        <taxon>Eukaryota</taxon>
        <taxon>Metazoa</taxon>
        <taxon>Ecdysozoa</taxon>
        <taxon>Arthropoda</taxon>
        <taxon>Hexapoda</taxon>
        <taxon>Insecta</taxon>
        <taxon>Pterygota</taxon>
        <taxon>Neoptera</taxon>
        <taxon>Endopterygota</taxon>
        <taxon>Diptera</taxon>
        <taxon>Nematocera</taxon>
        <taxon>Chironomoidea</taxon>
        <taxon>Chironomidae</taxon>
        <taxon>Chironominae</taxon>
        <taxon>Polypedilum</taxon>
        <taxon>Polypedilum</taxon>
    </lineage>
</organism>
<dbReference type="PROSITE" id="PS50013">
    <property type="entry name" value="CHROMO_2"/>
    <property type="match status" value="2"/>
</dbReference>
<feature type="coiled-coil region" evidence="4">
    <location>
        <begin position="47"/>
        <end position="74"/>
    </location>
</feature>
<dbReference type="GO" id="GO:0005634">
    <property type="term" value="C:nucleus"/>
    <property type="evidence" value="ECO:0007669"/>
    <property type="project" value="UniProtKB-SubCell"/>
</dbReference>
<dbReference type="InterPro" id="IPR000953">
    <property type="entry name" value="Chromo/chromo_shadow_dom"/>
</dbReference>
<dbReference type="SMART" id="SM00298">
    <property type="entry name" value="CHROMO"/>
    <property type="match status" value="2"/>
</dbReference>
<dbReference type="SUPFAM" id="SSF54160">
    <property type="entry name" value="Chromo domain-like"/>
    <property type="match status" value="2"/>
</dbReference>
<comment type="subcellular location">
    <subcellularLocation>
        <location evidence="1">Nucleus</location>
    </subcellularLocation>
</comment>
<dbReference type="Pfam" id="PF00385">
    <property type="entry name" value="Chromo"/>
    <property type="match status" value="1"/>
</dbReference>
<proteinExistence type="predicted"/>
<dbReference type="Proteomes" id="UP001107558">
    <property type="component" value="Chromosome 1"/>
</dbReference>
<protein>
    <recommendedName>
        <fullName evidence="5">Chromo domain-containing protein</fullName>
    </recommendedName>
</protein>
<keyword evidence="3" id="KW-0539">Nucleus</keyword>
<dbReference type="SMART" id="SM00300">
    <property type="entry name" value="ChSh"/>
    <property type="match status" value="1"/>
</dbReference>
<evidence type="ECO:0000313" key="6">
    <source>
        <dbReference type="EMBL" id="KAG5681698.1"/>
    </source>
</evidence>
<comment type="caution">
    <text evidence="6">The sequence shown here is derived from an EMBL/GenBank/DDBJ whole genome shotgun (WGS) entry which is preliminary data.</text>
</comment>
<dbReference type="EMBL" id="JADBJN010000001">
    <property type="protein sequence ID" value="KAG5681698.1"/>
    <property type="molecule type" value="Genomic_DNA"/>
</dbReference>
<dbReference type="CDD" id="cd00024">
    <property type="entry name" value="CD_CSD"/>
    <property type="match status" value="1"/>
</dbReference>
<feature type="domain" description="Chromo" evidence="5">
    <location>
        <begin position="98"/>
        <end position="157"/>
    </location>
</feature>
<keyword evidence="7" id="KW-1185">Reference proteome</keyword>
<evidence type="ECO:0000313" key="7">
    <source>
        <dbReference type="Proteomes" id="UP001107558"/>
    </source>
</evidence>
<sequence>MSSDNHEDVLEVEEILQKKIRLGKVEYYVKWKGYPDERENTWEPIENIIHQELIDEFEENLQKTEAAAADFKKLKEKNLINIANYKKPERKGGFGRGYSPERIIGATKSRKGQIKFLMKWKDIDEADYVYAKEANIRCPQIVINFYENNLELFSKNDEAETEYASSS</sequence>
<name>A0A9J6CHL4_POLVA</name>